<proteinExistence type="predicted"/>
<accession>A0ABW2JL47</accession>
<comment type="caution">
    <text evidence="1">The sequence shown here is derived from an EMBL/GenBank/DDBJ whole genome shotgun (WGS) entry which is preliminary data.</text>
</comment>
<evidence type="ECO:0000313" key="2">
    <source>
        <dbReference type="Proteomes" id="UP001596523"/>
    </source>
</evidence>
<keyword evidence="2" id="KW-1185">Reference proteome</keyword>
<name>A0ABW2JL47_9ACTN</name>
<organism evidence="1 2">
    <name type="scientific">Streptomyces monticola</name>
    <dbReference type="NCBI Taxonomy" id="2666263"/>
    <lineage>
        <taxon>Bacteria</taxon>
        <taxon>Bacillati</taxon>
        <taxon>Actinomycetota</taxon>
        <taxon>Actinomycetes</taxon>
        <taxon>Kitasatosporales</taxon>
        <taxon>Streptomycetaceae</taxon>
        <taxon>Streptomyces</taxon>
    </lineage>
</organism>
<dbReference type="RefSeq" id="WP_381832631.1">
    <property type="nucleotide sequence ID" value="NZ_JBHTCF010000009.1"/>
</dbReference>
<dbReference type="Proteomes" id="UP001596523">
    <property type="component" value="Unassembled WGS sequence"/>
</dbReference>
<gene>
    <name evidence="1" type="ORF">ACFQVC_21700</name>
</gene>
<sequence length="159" mass="17388">MHFSALAEAHEHGHAAAVAAQWNLIREQAARAPDFPEFGLLVDAAHAEPRLRQLFPFSSHWTLGFRAYMGVPTPAEVAIVPSNDGHPYRVQKYPHGGVIGEARTTQETVVMAAAPLPAGCRGDRRISRVMGGTRSARHRRAQWSTQLALVRPALNVASR</sequence>
<protein>
    <submittedName>
        <fullName evidence="1">DUF6193 family natural product biosynthesis protein</fullName>
    </submittedName>
</protein>
<evidence type="ECO:0000313" key="1">
    <source>
        <dbReference type="EMBL" id="MFC7306834.1"/>
    </source>
</evidence>
<reference evidence="2" key="1">
    <citation type="journal article" date="2019" name="Int. J. Syst. Evol. Microbiol.">
        <title>The Global Catalogue of Microorganisms (GCM) 10K type strain sequencing project: providing services to taxonomists for standard genome sequencing and annotation.</title>
        <authorList>
            <consortium name="The Broad Institute Genomics Platform"/>
            <consortium name="The Broad Institute Genome Sequencing Center for Infectious Disease"/>
            <person name="Wu L."/>
            <person name="Ma J."/>
        </authorList>
    </citation>
    <scope>NUCLEOTIDE SEQUENCE [LARGE SCALE GENOMIC DNA]</scope>
    <source>
        <strain evidence="2">SYNS20</strain>
    </source>
</reference>
<dbReference type="InterPro" id="IPR045682">
    <property type="entry name" value="DUF6193"/>
</dbReference>
<dbReference type="Pfam" id="PF19692">
    <property type="entry name" value="DUF6193"/>
    <property type="match status" value="1"/>
</dbReference>
<dbReference type="EMBL" id="JBHTCF010000009">
    <property type="protein sequence ID" value="MFC7306834.1"/>
    <property type="molecule type" value="Genomic_DNA"/>
</dbReference>